<sequence>MLILDTSADPAEDVTAGIWADLLAGDIPSFDAFLAEALAPQEDYLSDTERALYGHGKRLRPAILLLAARMVHGPAPLPRKAVQGAVSLEMLHVATLIHDDVIDDSALRRGLPSVNAARGTETAVLVGDLQFVQAIRGFVRAVDRDRDMALIELVLDTAFQIGCGELDELRTDMSLDPARLIRRYWRTADRKTAVLFGLAAEAGVTLAGGRTGDARRAGFFGRRLGRALQVMDDLFDLAQDEADSGKPRGMDLLRRRASLPLVYAMEELGPDHQVSRVLRGEAVDAGGLERCVAAVRGSAAFSRAYADARTQALEAIELLRPFPASRYRYALEDLALHIVDRRP</sequence>
<dbReference type="PROSITE" id="PS00444">
    <property type="entry name" value="POLYPRENYL_SYNTHASE_2"/>
    <property type="match status" value="1"/>
</dbReference>
<keyword evidence="4" id="KW-0479">Metal-binding</keyword>
<dbReference type="PANTHER" id="PTHR12001">
    <property type="entry name" value="GERANYLGERANYL PYROPHOSPHATE SYNTHASE"/>
    <property type="match status" value="1"/>
</dbReference>
<protein>
    <submittedName>
        <fullName evidence="7">Polyprenyl synthetase family protein</fullName>
    </submittedName>
</protein>
<dbReference type="GO" id="GO:0008299">
    <property type="term" value="P:isoprenoid biosynthetic process"/>
    <property type="evidence" value="ECO:0007669"/>
    <property type="project" value="InterPro"/>
</dbReference>
<dbReference type="Pfam" id="PF00348">
    <property type="entry name" value="polyprenyl_synt"/>
    <property type="match status" value="1"/>
</dbReference>
<evidence type="ECO:0000256" key="2">
    <source>
        <dbReference type="ARBA" id="ARBA00006706"/>
    </source>
</evidence>
<dbReference type="GO" id="GO:0046872">
    <property type="term" value="F:metal ion binding"/>
    <property type="evidence" value="ECO:0007669"/>
    <property type="project" value="UniProtKB-KW"/>
</dbReference>
<dbReference type="CDD" id="cd00685">
    <property type="entry name" value="Trans_IPPS_HT"/>
    <property type="match status" value="1"/>
</dbReference>
<dbReference type="Proteomes" id="UP000270343">
    <property type="component" value="Unassembled WGS sequence"/>
</dbReference>
<name>A0A3B0BZ18_9ACTN</name>
<dbReference type="GO" id="GO:0004659">
    <property type="term" value="F:prenyltransferase activity"/>
    <property type="evidence" value="ECO:0007669"/>
    <property type="project" value="InterPro"/>
</dbReference>
<evidence type="ECO:0000256" key="4">
    <source>
        <dbReference type="ARBA" id="ARBA00022723"/>
    </source>
</evidence>
<dbReference type="EMBL" id="RBAM01000001">
    <property type="protein sequence ID" value="RKN77339.1"/>
    <property type="molecule type" value="Genomic_DNA"/>
</dbReference>
<evidence type="ECO:0000256" key="6">
    <source>
        <dbReference type="RuleBase" id="RU004466"/>
    </source>
</evidence>
<evidence type="ECO:0000313" key="7">
    <source>
        <dbReference type="EMBL" id="RKN77339.1"/>
    </source>
</evidence>
<dbReference type="InterPro" id="IPR008949">
    <property type="entry name" value="Isoprenoid_synthase_dom_sf"/>
</dbReference>
<gene>
    <name evidence="7" type="ORF">D7231_00940</name>
</gene>
<reference evidence="7 8" key="1">
    <citation type="journal article" date="2015" name="Antonie Van Leeuwenhoek">
        <title>Streptomyces klenkii sp. nov., isolated from deep marine sediment.</title>
        <authorList>
            <person name="Veyisoglu A."/>
            <person name="Sahin N."/>
        </authorList>
    </citation>
    <scope>NUCLEOTIDE SEQUENCE [LARGE SCALE GENOMIC DNA]</scope>
    <source>
        <strain evidence="7 8">KCTC 29202</strain>
    </source>
</reference>
<accession>A0A3B0BZ18</accession>
<dbReference type="Gene3D" id="1.10.600.10">
    <property type="entry name" value="Farnesyl Diphosphate Synthase"/>
    <property type="match status" value="1"/>
</dbReference>
<keyword evidence="3 6" id="KW-0808">Transferase</keyword>
<comment type="similarity">
    <text evidence="2 6">Belongs to the FPP/GGPP synthase family.</text>
</comment>
<evidence type="ECO:0000256" key="5">
    <source>
        <dbReference type="ARBA" id="ARBA00022842"/>
    </source>
</evidence>
<proteinExistence type="inferred from homology"/>
<keyword evidence="8" id="KW-1185">Reference proteome</keyword>
<comment type="caution">
    <text evidence="7">The sequence shown here is derived from an EMBL/GenBank/DDBJ whole genome shotgun (WGS) entry which is preliminary data.</text>
</comment>
<comment type="cofactor">
    <cofactor evidence="1">
        <name>Mg(2+)</name>
        <dbReference type="ChEBI" id="CHEBI:18420"/>
    </cofactor>
</comment>
<evidence type="ECO:0000313" key="8">
    <source>
        <dbReference type="Proteomes" id="UP000270343"/>
    </source>
</evidence>
<dbReference type="RefSeq" id="WP_120752954.1">
    <property type="nucleotide sequence ID" value="NZ_JBFADQ010000052.1"/>
</dbReference>
<dbReference type="InterPro" id="IPR000092">
    <property type="entry name" value="Polyprenyl_synt"/>
</dbReference>
<dbReference type="InterPro" id="IPR033749">
    <property type="entry name" value="Polyprenyl_synt_CS"/>
</dbReference>
<keyword evidence="5" id="KW-0460">Magnesium</keyword>
<dbReference type="PROSITE" id="PS00723">
    <property type="entry name" value="POLYPRENYL_SYNTHASE_1"/>
    <property type="match status" value="1"/>
</dbReference>
<dbReference type="OrthoDB" id="4497239at2"/>
<dbReference type="AlphaFoldDB" id="A0A3B0BZ18"/>
<evidence type="ECO:0000256" key="1">
    <source>
        <dbReference type="ARBA" id="ARBA00001946"/>
    </source>
</evidence>
<dbReference type="SUPFAM" id="SSF48576">
    <property type="entry name" value="Terpenoid synthases"/>
    <property type="match status" value="1"/>
</dbReference>
<dbReference type="SFLD" id="SFLDS00005">
    <property type="entry name" value="Isoprenoid_Synthase_Type_I"/>
    <property type="match status" value="1"/>
</dbReference>
<organism evidence="7 8">
    <name type="scientific">Streptomyces klenkii</name>
    <dbReference type="NCBI Taxonomy" id="1420899"/>
    <lineage>
        <taxon>Bacteria</taxon>
        <taxon>Bacillati</taxon>
        <taxon>Actinomycetota</taxon>
        <taxon>Actinomycetes</taxon>
        <taxon>Kitasatosporales</taxon>
        <taxon>Streptomycetaceae</taxon>
        <taxon>Streptomyces</taxon>
    </lineage>
</organism>
<dbReference type="PANTHER" id="PTHR12001:SF69">
    <property type="entry name" value="ALL TRANS-POLYPRENYL-DIPHOSPHATE SYNTHASE PDSS1"/>
    <property type="match status" value="1"/>
</dbReference>
<evidence type="ECO:0000256" key="3">
    <source>
        <dbReference type="ARBA" id="ARBA00022679"/>
    </source>
</evidence>